<gene>
    <name evidence="1" type="ORF">BCR44DRAFT_35030</name>
</gene>
<dbReference type="Proteomes" id="UP000193411">
    <property type="component" value="Unassembled WGS sequence"/>
</dbReference>
<dbReference type="EMBL" id="MCFL01000040">
    <property type="protein sequence ID" value="ORZ32897.1"/>
    <property type="molecule type" value="Genomic_DNA"/>
</dbReference>
<dbReference type="InterPro" id="IPR036770">
    <property type="entry name" value="Ankyrin_rpt-contain_sf"/>
</dbReference>
<evidence type="ECO:0000313" key="1">
    <source>
        <dbReference type="EMBL" id="ORZ32897.1"/>
    </source>
</evidence>
<dbReference type="PANTHER" id="PTHR46586">
    <property type="entry name" value="ANKYRIN REPEAT-CONTAINING PROTEIN"/>
    <property type="match status" value="1"/>
</dbReference>
<proteinExistence type="predicted"/>
<keyword evidence="2" id="KW-1185">Reference proteome</keyword>
<dbReference type="InterPro" id="IPR002110">
    <property type="entry name" value="Ankyrin_rpt"/>
</dbReference>
<evidence type="ECO:0000313" key="2">
    <source>
        <dbReference type="Proteomes" id="UP000193411"/>
    </source>
</evidence>
<dbReference type="InterPro" id="IPR052050">
    <property type="entry name" value="SecEffector_AnkRepeat"/>
</dbReference>
<dbReference type="SUPFAM" id="SSF48403">
    <property type="entry name" value="Ankyrin repeat"/>
    <property type="match status" value="2"/>
</dbReference>
<reference evidence="1 2" key="1">
    <citation type="submission" date="2016-07" db="EMBL/GenBank/DDBJ databases">
        <title>Pervasive Adenine N6-methylation of Active Genes in Fungi.</title>
        <authorList>
            <consortium name="DOE Joint Genome Institute"/>
            <person name="Mondo S.J."/>
            <person name="Dannebaum R.O."/>
            <person name="Kuo R.C."/>
            <person name="Labutti K."/>
            <person name="Haridas S."/>
            <person name="Kuo A."/>
            <person name="Salamov A."/>
            <person name="Ahrendt S.R."/>
            <person name="Lipzen A."/>
            <person name="Sullivan W."/>
            <person name="Andreopoulos W.B."/>
            <person name="Clum A."/>
            <person name="Lindquist E."/>
            <person name="Daum C."/>
            <person name="Ramamoorthy G.K."/>
            <person name="Gryganskyi A."/>
            <person name="Culley D."/>
            <person name="Magnuson J.K."/>
            <person name="James T.Y."/>
            <person name="O'Malley M.A."/>
            <person name="Stajich J.E."/>
            <person name="Spatafora J.W."/>
            <person name="Visel A."/>
            <person name="Grigoriev I.V."/>
        </authorList>
    </citation>
    <scope>NUCLEOTIDE SEQUENCE [LARGE SCALE GENOMIC DNA]</scope>
    <source>
        <strain evidence="1 2">PL171</strain>
    </source>
</reference>
<dbReference type="AlphaFoldDB" id="A0A1Y2HE91"/>
<protein>
    <recommendedName>
        <fullName evidence="3">Ankyrin repeat-containing domain protein</fullName>
    </recommendedName>
</protein>
<dbReference type="Pfam" id="PF13637">
    <property type="entry name" value="Ank_4"/>
    <property type="match status" value="1"/>
</dbReference>
<organism evidence="1 2">
    <name type="scientific">Catenaria anguillulae PL171</name>
    <dbReference type="NCBI Taxonomy" id="765915"/>
    <lineage>
        <taxon>Eukaryota</taxon>
        <taxon>Fungi</taxon>
        <taxon>Fungi incertae sedis</taxon>
        <taxon>Blastocladiomycota</taxon>
        <taxon>Blastocladiomycetes</taxon>
        <taxon>Blastocladiales</taxon>
        <taxon>Catenariaceae</taxon>
        <taxon>Catenaria</taxon>
    </lineage>
</organism>
<sequence length="603" mass="66898">MDSPPCLPNELIDPLLAAATVLTLSRSDPLNDQHHTHLYALATVLPRNSVTLLTSTVLNRYATWITLDTASASGDVCLLNRLVRLSRSHRRPLQYTSEAITFGGSQGCVKVLDWWFDCSGLLFHWTSDAIDQAAAHGHVSILDWWAARCQSGQVPLSAVKYSTEAITRAILNNHMAVLHWWSSPNVGPFKPKVHSFTATIAAVSSLNWAAIEWLESRSLASYHTQTLGHACRTGHLDMITHVHNRLQSVEENQGAVHRVDLIKWRPVNEDNPFWIATECGHVHVLDWLVDSGGYVPEWSGGWRYLDAAVASGDTMACEWWVERFGAGVSSAADLKSALARACESGSVAMAAWIFGKCEDPERCLSSALSLALVKVCANGHVDILNWVMEEEAHLMFACATNSQQLTLMLNGASANGCVEVLEWFDNFNLFTYLDFGKLDALNLASASGHVDILRWWTQRFPDMPIPYSNRALDIASRNGHVQVLDWWASRQGQRPLKYSSAALHVTCTRQGFATLRWWTRQQHLGTVTLPKLGTRMVHSLMDHGLVTLLAALHLLGLVPTETVDTALDIASYHGHVCILDWIVSTRPKSRLQYSDRAMLGASE</sequence>
<dbReference type="SMART" id="SM00248">
    <property type="entry name" value="ANK"/>
    <property type="match status" value="6"/>
</dbReference>
<name>A0A1Y2HE91_9FUNG</name>
<comment type="caution">
    <text evidence="1">The sequence shown here is derived from an EMBL/GenBank/DDBJ whole genome shotgun (WGS) entry which is preliminary data.</text>
</comment>
<dbReference type="PANTHER" id="PTHR46586:SF3">
    <property type="entry name" value="ANKYRIN REPEAT-CONTAINING PROTEIN"/>
    <property type="match status" value="1"/>
</dbReference>
<evidence type="ECO:0008006" key="3">
    <source>
        <dbReference type="Google" id="ProtNLM"/>
    </source>
</evidence>
<dbReference type="Gene3D" id="1.25.40.20">
    <property type="entry name" value="Ankyrin repeat-containing domain"/>
    <property type="match status" value="2"/>
</dbReference>
<accession>A0A1Y2HE91</accession>
<dbReference type="OrthoDB" id="4429489at2759"/>